<keyword evidence="2" id="KW-1185">Reference proteome</keyword>
<dbReference type="AlphaFoldDB" id="A0A1K2IJF0"/>
<dbReference type="EMBL" id="FPKV01000002">
    <property type="protein sequence ID" value="SFZ92402.1"/>
    <property type="molecule type" value="Genomic_DNA"/>
</dbReference>
<dbReference type="PROSITE" id="PS51257">
    <property type="entry name" value="PROKAR_LIPOPROTEIN"/>
    <property type="match status" value="1"/>
</dbReference>
<dbReference type="RefSeq" id="WP_072401751.1">
    <property type="nucleotide sequence ID" value="NZ_FPKV01000002.1"/>
</dbReference>
<proteinExistence type="predicted"/>
<protein>
    <recommendedName>
        <fullName evidence="3">Lipoprotein</fullName>
    </recommendedName>
</protein>
<dbReference type="OrthoDB" id="1148707at2"/>
<sequence>MRFILLGLLLIIFSCGNEKTIQLPEINHSEITEINDVSAAYLFYDETKKDSVELNRKNLISTTNWLVNVDKRLTLKQVIPHIKFLQDKKKNSSHKNENAKNYFTCNDTSRSNLGFIEFTDVVYHEGFSFNYLSKTSHIPTTKRVNIICSSSEKIEIHFFIDNITSITTSETELLNTIKQILKDINEEVEIILEFRETSTFQTYIKVKSQLSKIPTESISILKDEFIYN</sequence>
<reference evidence="1 2" key="1">
    <citation type="submission" date="2016-10" db="EMBL/GenBank/DDBJ databases">
        <authorList>
            <person name="de Groot N.N."/>
        </authorList>
    </citation>
    <scope>NUCLEOTIDE SEQUENCE [LARGE SCALE GENOMIC DNA]</scope>
    <source>
        <strain evidence="1 2">DSM 18180</strain>
    </source>
</reference>
<name>A0A1K2IJF0_9FLAO</name>
<evidence type="ECO:0000313" key="1">
    <source>
        <dbReference type="EMBL" id="SFZ92402.1"/>
    </source>
</evidence>
<evidence type="ECO:0008006" key="3">
    <source>
        <dbReference type="Google" id="ProtNLM"/>
    </source>
</evidence>
<accession>A0A1K2IJF0</accession>
<gene>
    <name evidence="1" type="ORF">SAMN05428642_102703</name>
</gene>
<dbReference type="Proteomes" id="UP000182544">
    <property type="component" value="Unassembled WGS sequence"/>
</dbReference>
<organism evidence="1 2">
    <name type="scientific">Flaviramulus basaltis</name>
    <dbReference type="NCBI Taxonomy" id="369401"/>
    <lineage>
        <taxon>Bacteria</taxon>
        <taxon>Pseudomonadati</taxon>
        <taxon>Bacteroidota</taxon>
        <taxon>Flavobacteriia</taxon>
        <taxon>Flavobacteriales</taxon>
        <taxon>Flavobacteriaceae</taxon>
        <taxon>Flaviramulus</taxon>
    </lineage>
</organism>
<dbReference type="STRING" id="369401.SAMN05428642_102703"/>
<evidence type="ECO:0000313" key="2">
    <source>
        <dbReference type="Proteomes" id="UP000182544"/>
    </source>
</evidence>